<dbReference type="Proteomes" id="UP001209540">
    <property type="component" value="Unassembled WGS sequence"/>
</dbReference>
<name>A0AAD5P6R3_9FUNG</name>
<comment type="caution">
    <text evidence="1">The sequence shown here is derived from an EMBL/GenBank/DDBJ whole genome shotgun (WGS) entry which is preliminary data.</text>
</comment>
<reference evidence="1" key="1">
    <citation type="journal article" date="2022" name="IScience">
        <title>Evolution of zygomycete secretomes and the origins of terrestrial fungal ecologies.</title>
        <authorList>
            <person name="Chang Y."/>
            <person name="Wang Y."/>
            <person name="Mondo S."/>
            <person name="Ahrendt S."/>
            <person name="Andreopoulos W."/>
            <person name="Barry K."/>
            <person name="Beard J."/>
            <person name="Benny G.L."/>
            <person name="Blankenship S."/>
            <person name="Bonito G."/>
            <person name="Cuomo C."/>
            <person name="Desiro A."/>
            <person name="Gervers K.A."/>
            <person name="Hundley H."/>
            <person name="Kuo A."/>
            <person name="LaButti K."/>
            <person name="Lang B.F."/>
            <person name="Lipzen A."/>
            <person name="O'Donnell K."/>
            <person name="Pangilinan J."/>
            <person name="Reynolds N."/>
            <person name="Sandor L."/>
            <person name="Smith M.E."/>
            <person name="Tsang A."/>
            <person name="Grigoriev I.V."/>
            <person name="Stajich J.E."/>
            <person name="Spatafora J.W."/>
        </authorList>
    </citation>
    <scope>NUCLEOTIDE SEQUENCE</scope>
    <source>
        <strain evidence="1">RSA 2281</strain>
    </source>
</reference>
<evidence type="ECO:0000313" key="1">
    <source>
        <dbReference type="EMBL" id="KAI9243345.1"/>
    </source>
</evidence>
<keyword evidence="2" id="KW-1185">Reference proteome</keyword>
<sequence length="55" mass="6109">MLHHAKEFYQILYTPHPVSHSATEQLLSSIPPDLKITPSQQSNLTKPITSANLLA</sequence>
<dbReference type="AlphaFoldDB" id="A0AAD5P6R3"/>
<gene>
    <name evidence="1" type="ORF">BDA99DRAFT_530651</name>
</gene>
<organism evidence="1 2">
    <name type="scientific">Phascolomyces articulosus</name>
    <dbReference type="NCBI Taxonomy" id="60185"/>
    <lineage>
        <taxon>Eukaryota</taxon>
        <taxon>Fungi</taxon>
        <taxon>Fungi incertae sedis</taxon>
        <taxon>Mucoromycota</taxon>
        <taxon>Mucoromycotina</taxon>
        <taxon>Mucoromycetes</taxon>
        <taxon>Mucorales</taxon>
        <taxon>Lichtheimiaceae</taxon>
        <taxon>Phascolomyces</taxon>
    </lineage>
</organism>
<reference evidence="1" key="2">
    <citation type="submission" date="2023-02" db="EMBL/GenBank/DDBJ databases">
        <authorList>
            <consortium name="DOE Joint Genome Institute"/>
            <person name="Mondo S.J."/>
            <person name="Chang Y."/>
            <person name="Wang Y."/>
            <person name="Ahrendt S."/>
            <person name="Andreopoulos W."/>
            <person name="Barry K."/>
            <person name="Beard J."/>
            <person name="Benny G.L."/>
            <person name="Blankenship S."/>
            <person name="Bonito G."/>
            <person name="Cuomo C."/>
            <person name="Desiro A."/>
            <person name="Gervers K.A."/>
            <person name="Hundley H."/>
            <person name="Kuo A."/>
            <person name="LaButti K."/>
            <person name="Lang B.F."/>
            <person name="Lipzen A."/>
            <person name="O'Donnell K."/>
            <person name="Pangilinan J."/>
            <person name="Reynolds N."/>
            <person name="Sandor L."/>
            <person name="Smith M.W."/>
            <person name="Tsang A."/>
            <person name="Grigoriev I.V."/>
            <person name="Stajich J.E."/>
            <person name="Spatafora J.W."/>
        </authorList>
    </citation>
    <scope>NUCLEOTIDE SEQUENCE</scope>
    <source>
        <strain evidence="1">RSA 2281</strain>
    </source>
</reference>
<dbReference type="EMBL" id="JAIXMP010000075">
    <property type="protein sequence ID" value="KAI9243345.1"/>
    <property type="molecule type" value="Genomic_DNA"/>
</dbReference>
<evidence type="ECO:0000313" key="2">
    <source>
        <dbReference type="Proteomes" id="UP001209540"/>
    </source>
</evidence>
<accession>A0AAD5P6R3</accession>
<protein>
    <submittedName>
        <fullName evidence="1">Uncharacterized protein</fullName>
    </submittedName>
</protein>
<proteinExistence type="predicted"/>